<comment type="caution">
    <text evidence="2">The sequence shown here is derived from an EMBL/GenBank/DDBJ whole genome shotgun (WGS) entry which is preliminary data.</text>
</comment>
<keyword evidence="1" id="KW-1133">Transmembrane helix</keyword>
<keyword evidence="1" id="KW-0812">Transmembrane</keyword>
<dbReference type="Pfam" id="PF18895">
    <property type="entry name" value="T4SS_pilin"/>
    <property type="match status" value="1"/>
</dbReference>
<evidence type="ECO:0000256" key="1">
    <source>
        <dbReference type="SAM" id="Phobius"/>
    </source>
</evidence>
<proteinExistence type="predicted"/>
<sequence>MNKLQKIGFSSLAFVTMVERGMAINFGTDKVSGDLKGDNTTADVAVQSLINKAMGFLGILAVLYAIYGGFLILTAAWDDGKVKKGKTILFQSLLGLLVIFLAYSIVSWLISSIFGGAAA</sequence>
<organism evidence="2">
    <name type="scientific">uncultured bacterium</name>
    <name type="common">gcode 4</name>
    <dbReference type="NCBI Taxonomy" id="1234023"/>
    <lineage>
        <taxon>Bacteria</taxon>
        <taxon>environmental samples</taxon>
    </lineage>
</organism>
<protein>
    <submittedName>
        <fullName evidence="2">Uncharacterized protein</fullName>
    </submittedName>
</protein>
<reference evidence="2" key="1">
    <citation type="journal article" date="2012" name="Science">
        <title>Fermentation, hydrogen, and sulfur metabolism in multiple uncultivated bacterial phyla.</title>
        <authorList>
            <person name="Wrighton K.C."/>
            <person name="Thomas B.C."/>
            <person name="Sharon I."/>
            <person name="Miller C.S."/>
            <person name="Castelle C.J."/>
            <person name="VerBerkmoes N.C."/>
            <person name="Wilkins M.J."/>
            <person name="Hettich R.L."/>
            <person name="Lipton M.S."/>
            <person name="Williams K.H."/>
            <person name="Long P.E."/>
            <person name="Banfield J.F."/>
        </authorList>
    </citation>
    <scope>NUCLEOTIDE SEQUENCE [LARGE SCALE GENOMIC DNA]</scope>
</reference>
<dbReference type="EMBL" id="AMFJ01000334">
    <property type="protein sequence ID" value="EKE28428.1"/>
    <property type="molecule type" value="Genomic_DNA"/>
</dbReference>
<feature type="transmembrane region" description="Helical" evidence="1">
    <location>
        <begin position="88"/>
        <end position="110"/>
    </location>
</feature>
<gene>
    <name evidence="2" type="ORF">ACD_3C00060G0008</name>
</gene>
<keyword evidence="1" id="KW-0472">Membrane</keyword>
<feature type="transmembrane region" description="Helical" evidence="1">
    <location>
        <begin position="53"/>
        <end position="76"/>
    </location>
</feature>
<dbReference type="AlphaFoldDB" id="K2FZN2"/>
<evidence type="ECO:0000313" key="2">
    <source>
        <dbReference type="EMBL" id="EKE28428.1"/>
    </source>
</evidence>
<dbReference type="InterPro" id="IPR043993">
    <property type="entry name" value="T4SS_pilin"/>
</dbReference>
<name>K2FZN2_9BACT</name>
<accession>K2FZN2</accession>